<name>A0A913XA85_EXADI</name>
<dbReference type="AlphaFoldDB" id="A0A913XA85"/>
<organism evidence="2 3">
    <name type="scientific">Exaiptasia diaphana</name>
    <name type="common">Tropical sea anemone</name>
    <name type="synonym">Aiptasia pulchella</name>
    <dbReference type="NCBI Taxonomy" id="2652724"/>
    <lineage>
        <taxon>Eukaryota</taxon>
        <taxon>Metazoa</taxon>
        <taxon>Cnidaria</taxon>
        <taxon>Anthozoa</taxon>
        <taxon>Hexacorallia</taxon>
        <taxon>Actiniaria</taxon>
        <taxon>Aiptasiidae</taxon>
        <taxon>Exaiptasia</taxon>
    </lineage>
</organism>
<dbReference type="EnsemblMetazoa" id="XM_021045194.2">
    <property type="protein sequence ID" value="XP_020900853.2"/>
    <property type="gene ID" value="LOC110239475"/>
</dbReference>
<feature type="transmembrane region" description="Helical" evidence="1">
    <location>
        <begin position="164"/>
        <end position="188"/>
    </location>
</feature>
<keyword evidence="1" id="KW-0812">Transmembrane</keyword>
<keyword evidence="3" id="KW-1185">Reference proteome</keyword>
<keyword evidence="1" id="KW-1133">Transmembrane helix</keyword>
<evidence type="ECO:0000313" key="2">
    <source>
        <dbReference type="EnsemblMetazoa" id="XP_020900853.2"/>
    </source>
</evidence>
<dbReference type="Proteomes" id="UP000887567">
    <property type="component" value="Unplaced"/>
</dbReference>
<dbReference type="GeneID" id="110239475"/>
<accession>A0A913XA85</accession>
<keyword evidence="1" id="KW-0472">Membrane</keyword>
<dbReference type="RefSeq" id="XP_020900853.2">
    <property type="nucleotide sequence ID" value="XM_021045194.2"/>
</dbReference>
<evidence type="ECO:0000313" key="3">
    <source>
        <dbReference type="Proteomes" id="UP000887567"/>
    </source>
</evidence>
<protein>
    <submittedName>
        <fullName evidence="2">Uncharacterized protein</fullName>
    </submittedName>
</protein>
<proteinExistence type="predicted"/>
<evidence type="ECO:0000256" key="1">
    <source>
        <dbReference type="SAM" id="Phobius"/>
    </source>
</evidence>
<reference evidence="2" key="1">
    <citation type="submission" date="2022-11" db="UniProtKB">
        <authorList>
            <consortium name="EnsemblMetazoa"/>
        </authorList>
    </citation>
    <scope>IDENTIFICATION</scope>
</reference>
<dbReference type="KEGG" id="epa:110239475"/>
<sequence>MIETPLHHQNRAVNTNTKGRTKMSFSRKALLKILAVWMVFVQTLCVTEARPTDPPACLPGQFYDDIVFTYRPCSICFTEEGQQFQWNCNNCNCARDKPSTTTTISILTSTVTLPSTLPENKTKNQTGFSVIPTPTKLISRVPVTNSTSTASDEISEADQWKLPVIIIGCIVGLCVMIVGVIICCYRWYSSRSRNEDTTQGCCSIKRTKRPLQCTNDDGDSSFPSTPCMDVTIDVPGYRVQPYRLVTSGKHAFFVPATISNSSMQSSIEETFV</sequence>